<dbReference type="PANTHER" id="PTHR38753">
    <property type="entry name" value="SLR1441 PROTEIN"/>
    <property type="match status" value="1"/>
</dbReference>
<feature type="coiled-coil region" evidence="1">
    <location>
        <begin position="5"/>
        <end position="58"/>
    </location>
</feature>
<gene>
    <name evidence="2" type="ORF">OMM_06881</name>
</gene>
<protein>
    <recommendedName>
        <fullName evidence="4">DUF3782 domain-containing protein</fullName>
    </recommendedName>
</protein>
<dbReference type="InterPro" id="IPR011335">
    <property type="entry name" value="Restrct_endonuc-II-like"/>
</dbReference>
<keyword evidence="1" id="KW-0175">Coiled coil</keyword>
<evidence type="ECO:0000313" key="2">
    <source>
        <dbReference type="EMBL" id="ETR73517.1"/>
    </source>
</evidence>
<organism evidence="2 3">
    <name type="scientific">Candidatus Magnetoglobus multicellularis str. Araruama</name>
    <dbReference type="NCBI Taxonomy" id="890399"/>
    <lineage>
        <taxon>Bacteria</taxon>
        <taxon>Pseudomonadati</taxon>
        <taxon>Thermodesulfobacteriota</taxon>
        <taxon>Desulfobacteria</taxon>
        <taxon>Desulfobacterales</taxon>
        <taxon>Desulfobacteraceae</taxon>
        <taxon>Candidatus Magnetoglobus</taxon>
    </lineage>
</organism>
<proteinExistence type="predicted"/>
<comment type="caution">
    <text evidence="2">The sequence shown here is derived from an EMBL/GenBank/DDBJ whole genome shotgun (WGS) entry which is preliminary data.</text>
</comment>
<sequence>MKENDQQLKERIKETDRQVEETDRLLKEQIKENDQQLKELIKENDQQLKERIKETDRQVEENHKLLNKIAKENEKLNNIVGGIGNSNGFYAEDVFYSSFAKTRTIKNMMFDCIYRNLGCRKNGLEDEFDIVCLNTSVAVIIETKYNYHPNDVASVLRKVDNFRMLYPQYKDYNIFGGIAGLSIRKETIDVARQLGLFVFTQEGNDIKILNDQVKELSYN</sequence>
<dbReference type="EMBL" id="ATBP01000055">
    <property type="protein sequence ID" value="ETR73517.1"/>
    <property type="molecule type" value="Genomic_DNA"/>
</dbReference>
<dbReference type="AlphaFoldDB" id="A0A1V1PF60"/>
<dbReference type="SUPFAM" id="SSF52980">
    <property type="entry name" value="Restriction endonuclease-like"/>
    <property type="match status" value="1"/>
</dbReference>
<evidence type="ECO:0000256" key="1">
    <source>
        <dbReference type="SAM" id="Coils"/>
    </source>
</evidence>
<evidence type="ECO:0000313" key="3">
    <source>
        <dbReference type="Proteomes" id="UP000189670"/>
    </source>
</evidence>
<name>A0A1V1PF60_9BACT</name>
<dbReference type="Proteomes" id="UP000189670">
    <property type="component" value="Unassembled WGS sequence"/>
</dbReference>
<evidence type="ECO:0008006" key="4">
    <source>
        <dbReference type="Google" id="ProtNLM"/>
    </source>
</evidence>
<accession>A0A1V1PF60</accession>
<dbReference type="PANTHER" id="PTHR38753:SF1">
    <property type="entry name" value="SLR1441 PROTEIN"/>
    <property type="match status" value="1"/>
</dbReference>
<reference evidence="3" key="1">
    <citation type="submission" date="2012-11" db="EMBL/GenBank/DDBJ databases">
        <authorList>
            <person name="Lucero-Rivera Y.E."/>
            <person name="Tovar-Ramirez D."/>
        </authorList>
    </citation>
    <scope>NUCLEOTIDE SEQUENCE [LARGE SCALE GENOMIC DNA]</scope>
    <source>
        <strain evidence="3">Araruama</strain>
    </source>
</reference>